<dbReference type="Pfam" id="PF17820">
    <property type="entry name" value="PDZ_6"/>
    <property type="match status" value="1"/>
</dbReference>
<evidence type="ECO:0000313" key="2">
    <source>
        <dbReference type="Proteomes" id="UP000005239"/>
    </source>
</evidence>
<name>A0A2A6BRX0_PRIPA</name>
<dbReference type="InterPro" id="IPR051109">
    <property type="entry name" value="MAM_complex_regulator"/>
</dbReference>
<reference evidence="1" key="2">
    <citation type="submission" date="2022-06" db="UniProtKB">
        <authorList>
            <consortium name="EnsemblMetazoa"/>
        </authorList>
    </citation>
    <scope>IDENTIFICATION</scope>
    <source>
        <strain evidence="1">PS312</strain>
    </source>
</reference>
<dbReference type="CDD" id="cd00136">
    <property type="entry name" value="PDZ_canonical"/>
    <property type="match status" value="1"/>
</dbReference>
<protein>
    <submittedName>
        <fullName evidence="1">PDZ domain-containing protein</fullName>
    </submittedName>
</protein>
<accession>A0A8R1URJ4</accession>
<dbReference type="PANTHER" id="PTHR14063">
    <property type="entry name" value="PROTEIN LIN-7 HOMOLOG"/>
    <property type="match status" value="1"/>
</dbReference>
<keyword evidence="2" id="KW-1185">Reference proteome</keyword>
<gene>
    <name evidence="1" type="primary">WBGene00275599</name>
</gene>
<reference evidence="2" key="1">
    <citation type="journal article" date="2008" name="Nat. Genet.">
        <title>The Pristionchus pacificus genome provides a unique perspective on nematode lifestyle and parasitism.</title>
        <authorList>
            <person name="Dieterich C."/>
            <person name="Clifton S.W."/>
            <person name="Schuster L.N."/>
            <person name="Chinwalla A."/>
            <person name="Delehaunty K."/>
            <person name="Dinkelacker I."/>
            <person name="Fulton L."/>
            <person name="Fulton R."/>
            <person name="Godfrey J."/>
            <person name="Minx P."/>
            <person name="Mitreva M."/>
            <person name="Roeseler W."/>
            <person name="Tian H."/>
            <person name="Witte H."/>
            <person name="Yang S.P."/>
            <person name="Wilson R.K."/>
            <person name="Sommer R.J."/>
        </authorList>
    </citation>
    <scope>NUCLEOTIDE SEQUENCE [LARGE SCALE GENOMIC DNA]</scope>
    <source>
        <strain evidence="2">PS312</strain>
    </source>
</reference>
<proteinExistence type="predicted"/>
<dbReference type="InterPro" id="IPR041489">
    <property type="entry name" value="PDZ_6"/>
</dbReference>
<dbReference type="Proteomes" id="UP000005239">
    <property type="component" value="Unassembled WGS sequence"/>
</dbReference>
<accession>A0A2A6BRX0</accession>
<dbReference type="OrthoDB" id="66881at2759"/>
<dbReference type="Gene3D" id="2.30.42.10">
    <property type="match status" value="1"/>
</dbReference>
<dbReference type="SMART" id="SM00228">
    <property type="entry name" value="PDZ"/>
    <property type="match status" value="1"/>
</dbReference>
<evidence type="ECO:0000313" key="1">
    <source>
        <dbReference type="EnsemblMetazoa" id="PPA37230.1"/>
    </source>
</evidence>
<dbReference type="EnsemblMetazoa" id="PPA37230.1">
    <property type="protein sequence ID" value="PPA37230.1"/>
    <property type="gene ID" value="WBGene00275599"/>
</dbReference>
<sequence length="162" mass="17692">MAAVFELASDDEYEIVDMPPSDASLPYGGCSCCRGRNARCRAAQERRVKEKAREIPFDIYNPHSLPRTVQVKKVNGQVGLRRAGNYVEEVVPGSAADLAGGIFPGDRLISVDGVNVEKLCSEDISRLLGSFSNVVTIVVRFDERRAVAMKNRKKGAEGCSIM</sequence>
<dbReference type="InterPro" id="IPR001478">
    <property type="entry name" value="PDZ"/>
</dbReference>
<dbReference type="AlphaFoldDB" id="A0A2A6BRX0"/>
<organism evidence="1 2">
    <name type="scientific">Pristionchus pacificus</name>
    <name type="common">Parasitic nematode worm</name>
    <dbReference type="NCBI Taxonomy" id="54126"/>
    <lineage>
        <taxon>Eukaryota</taxon>
        <taxon>Metazoa</taxon>
        <taxon>Ecdysozoa</taxon>
        <taxon>Nematoda</taxon>
        <taxon>Chromadorea</taxon>
        <taxon>Rhabditida</taxon>
        <taxon>Rhabditina</taxon>
        <taxon>Diplogasteromorpha</taxon>
        <taxon>Diplogasteroidea</taxon>
        <taxon>Neodiplogasteridae</taxon>
        <taxon>Pristionchus</taxon>
    </lineage>
</organism>
<dbReference type="SUPFAM" id="SSF50156">
    <property type="entry name" value="PDZ domain-like"/>
    <property type="match status" value="1"/>
</dbReference>
<dbReference type="InterPro" id="IPR036034">
    <property type="entry name" value="PDZ_sf"/>
</dbReference>
<dbReference type="PROSITE" id="PS50106">
    <property type="entry name" value="PDZ"/>
    <property type="match status" value="1"/>
</dbReference>